<dbReference type="InterPro" id="IPR007492">
    <property type="entry name" value="LytTR_DNA-bd_dom"/>
</dbReference>
<proteinExistence type="predicted"/>
<dbReference type="PANTHER" id="PTHR37299:SF1">
    <property type="entry name" value="STAGE 0 SPORULATION PROTEIN A HOMOLOG"/>
    <property type="match status" value="1"/>
</dbReference>
<feature type="domain" description="HTH LytTR-type" evidence="1">
    <location>
        <begin position="32"/>
        <end position="109"/>
    </location>
</feature>
<evidence type="ECO:0000313" key="3">
    <source>
        <dbReference type="Proteomes" id="UP001500167"/>
    </source>
</evidence>
<reference evidence="3" key="1">
    <citation type="journal article" date="2019" name="Int. J. Syst. Evol. Microbiol.">
        <title>The Global Catalogue of Microorganisms (GCM) 10K type strain sequencing project: providing services to taxonomists for standard genome sequencing and annotation.</title>
        <authorList>
            <consortium name="The Broad Institute Genomics Platform"/>
            <consortium name="The Broad Institute Genome Sequencing Center for Infectious Disease"/>
            <person name="Wu L."/>
            <person name="Ma J."/>
        </authorList>
    </citation>
    <scope>NUCLEOTIDE SEQUENCE [LARGE SCALE GENOMIC DNA]</scope>
    <source>
        <strain evidence="3">JCM 16722</strain>
    </source>
</reference>
<dbReference type="Pfam" id="PF04397">
    <property type="entry name" value="LytTR"/>
    <property type="match status" value="1"/>
</dbReference>
<keyword evidence="3" id="KW-1185">Reference proteome</keyword>
<dbReference type="SMART" id="SM00850">
    <property type="entry name" value="LytTR"/>
    <property type="match status" value="1"/>
</dbReference>
<dbReference type="EMBL" id="BAAAZK010000007">
    <property type="protein sequence ID" value="GAA4182031.1"/>
    <property type="molecule type" value="Genomic_DNA"/>
</dbReference>
<sequence length="112" mass="13273">METIMEDRTFAFIKTDKKLLKLFFNEINVIKGLGNYVEIHTTRHKKYIYYKSLKDLIESLPQEFMRVHNSYIVNLNNIESFEDNQLISGDLKVTVAKSYRDCLTNTLNKMML</sequence>
<dbReference type="Proteomes" id="UP001500167">
    <property type="component" value="Unassembled WGS sequence"/>
</dbReference>
<organism evidence="2 3">
    <name type="scientific">Sphingobacterium ginsenosidimutans</name>
    <dbReference type="NCBI Taxonomy" id="687845"/>
    <lineage>
        <taxon>Bacteria</taxon>
        <taxon>Pseudomonadati</taxon>
        <taxon>Bacteroidota</taxon>
        <taxon>Sphingobacteriia</taxon>
        <taxon>Sphingobacteriales</taxon>
        <taxon>Sphingobacteriaceae</taxon>
        <taxon>Sphingobacterium</taxon>
    </lineage>
</organism>
<evidence type="ECO:0000259" key="1">
    <source>
        <dbReference type="PROSITE" id="PS50930"/>
    </source>
</evidence>
<accession>A0ABP8AD58</accession>
<name>A0ABP8AD58_9SPHI</name>
<dbReference type="PANTHER" id="PTHR37299">
    <property type="entry name" value="TRANSCRIPTIONAL REGULATOR-RELATED"/>
    <property type="match status" value="1"/>
</dbReference>
<gene>
    <name evidence="2" type="ORF">GCM10022218_38590</name>
</gene>
<protein>
    <recommendedName>
        <fullName evidence="1">HTH LytTR-type domain-containing protein</fullName>
    </recommendedName>
</protein>
<dbReference type="Gene3D" id="2.40.50.1020">
    <property type="entry name" value="LytTr DNA-binding domain"/>
    <property type="match status" value="1"/>
</dbReference>
<dbReference type="InterPro" id="IPR046947">
    <property type="entry name" value="LytR-like"/>
</dbReference>
<dbReference type="PROSITE" id="PS50930">
    <property type="entry name" value="HTH_LYTTR"/>
    <property type="match status" value="1"/>
</dbReference>
<evidence type="ECO:0000313" key="2">
    <source>
        <dbReference type="EMBL" id="GAA4182031.1"/>
    </source>
</evidence>
<comment type="caution">
    <text evidence="2">The sequence shown here is derived from an EMBL/GenBank/DDBJ whole genome shotgun (WGS) entry which is preliminary data.</text>
</comment>